<dbReference type="InterPro" id="IPR036412">
    <property type="entry name" value="HAD-like_sf"/>
</dbReference>
<dbReference type="Gene3D" id="3.40.50.1000">
    <property type="entry name" value="HAD superfamily/HAD-like"/>
    <property type="match status" value="1"/>
</dbReference>
<reference evidence="2 3" key="1">
    <citation type="submission" date="2017-05" db="EMBL/GenBank/DDBJ databases">
        <authorList>
            <person name="Varghese N."/>
            <person name="Submissions S."/>
        </authorList>
    </citation>
    <scope>NUCLEOTIDE SEQUENCE [LARGE SCALE GENOMIC DNA]</scope>
    <source>
        <strain evidence="2 3">DSM 27040</strain>
    </source>
</reference>
<evidence type="ECO:0000313" key="2">
    <source>
        <dbReference type="EMBL" id="SMO84497.1"/>
    </source>
</evidence>
<accession>A0A521EKR1</accession>
<dbReference type="Pfam" id="PF00702">
    <property type="entry name" value="Hydrolase"/>
    <property type="match status" value="1"/>
</dbReference>
<dbReference type="Proteomes" id="UP000319040">
    <property type="component" value="Unassembled WGS sequence"/>
</dbReference>
<protein>
    <submittedName>
        <fullName evidence="2">Putative hydrolase of the HAD superfamily</fullName>
    </submittedName>
</protein>
<dbReference type="PANTHER" id="PTHR43316:SF8">
    <property type="entry name" value="HAD FAMILY HYDROLASE"/>
    <property type="match status" value="1"/>
</dbReference>
<dbReference type="GO" id="GO:0016787">
    <property type="term" value="F:hydrolase activity"/>
    <property type="evidence" value="ECO:0007669"/>
    <property type="project" value="UniProtKB-KW"/>
</dbReference>
<name>A0A521EKR1_SACCC</name>
<keyword evidence="3" id="KW-1185">Reference proteome</keyword>
<dbReference type="PANTHER" id="PTHR43316">
    <property type="entry name" value="HYDROLASE, HALOACID DELAHOGENASE-RELATED"/>
    <property type="match status" value="1"/>
</dbReference>
<dbReference type="AlphaFoldDB" id="A0A521EKR1"/>
<gene>
    <name evidence="2" type="ORF">SAMN06265379_109101</name>
</gene>
<evidence type="ECO:0000313" key="3">
    <source>
        <dbReference type="Proteomes" id="UP000319040"/>
    </source>
</evidence>
<organism evidence="2 3">
    <name type="scientific">Saccharicrinis carchari</name>
    <dbReference type="NCBI Taxonomy" id="1168039"/>
    <lineage>
        <taxon>Bacteria</taxon>
        <taxon>Pseudomonadati</taxon>
        <taxon>Bacteroidota</taxon>
        <taxon>Bacteroidia</taxon>
        <taxon>Marinilabiliales</taxon>
        <taxon>Marinilabiliaceae</taxon>
        <taxon>Saccharicrinis</taxon>
    </lineage>
</organism>
<dbReference type="SFLD" id="SFLDG01129">
    <property type="entry name" value="C1.5:_HAD__Beta-PGM__Phosphata"/>
    <property type="match status" value="1"/>
</dbReference>
<dbReference type="InterPro" id="IPR023214">
    <property type="entry name" value="HAD_sf"/>
</dbReference>
<dbReference type="SUPFAM" id="SSF56784">
    <property type="entry name" value="HAD-like"/>
    <property type="match status" value="1"/>
</dbReference>
<dbReference type="EMBL" id="FXTB01000009">
    <property type="protein sequence ID" value="SMO84497.1"/>
    <property type="molecule type" value="Genomic_DNA"/>
</dbReference>
<dbReference type="Gene3D" id="1.10.150.240">
    <property type="entry name" value="Putative phosphatase, domain 2"/>
    <property type="match status" value="1"/>
</dbReference>
<keyword evidence="1 2" id="KW-0378">Hydrolase</keyword>
<evidence type="ECO:0000256" key="1">
    <source>
        <dbReference type="ARBA" id="ARBA00022801"/>
    </source>
</evidence>
<sequence>MSALVFIICWFPAAKKGSYKYVMNKKYKWIGFDADDTIWENETFFRETEYQFAKLLSEFCDEQTIMQELYKTELDNLKDYGFGIKGFMLSMIETAIRLSKGKVGIDKISCMIELGKCMLNKPVKFIDGSKEVIESLSKKGYKLVVLTKGDLLDQERKLSKANIKQYFHHIEIMSDKQEANYNKILEHLNIEARDFLMIGNSLKSDILPVLNLGGSAVHIPFHTTWVHEEVENNKKLENFWELEQMAQLEEVLGL</sequence>
<proteinExistence type="predicted"/>
<dbReference type="InterPro" id="IPR051540">
    <property type="entry name" value="S-2-haloacid_dehalogenase"/>
</dbReference>
<dbReference type="InterPro" id="IPR023198">
    <property type="entry name" value="PGP-like_dom2"/>
</dbReference>
<dbReference type="SFLD" id="SFLDS00003">
    <property type="entry name" value="Haloacid_Dehalogenase"/>
    <property type="match status" value="1"/>
</dbReference>